<evidence type="ECO:0000259" key="5">
    <source>
        <dbReference type="PROSITE" id="PS50850"/>
    </source>
</evidence>
<feature type="transmembrane region" description="Helical" evidence="4">
    <location>
        <begin position="319"/>
        <end position="338"/>
    </location>
</feature>
<evidence type="ECO:0000256" key="2">
    <source>
        <dbReference type="ARBA" id="ARBA00006727"/>
    </source>
</evidence>
<comment type="similarity">
    <text evidence="2">Belongs to the major facilitator superfamily. Monocarboxylate porter (TC 2.A.1.13) family.</text>
</comment>
<dbReference type="AlphaFoldDB" id="A0A8H7TLS2"/>
<dbReference type="InterPro" id="IPR050327">
    <property type="entry name" value="Proton-linked_MCT"/>
</dbReference>
<dbReference type="PROSITE" id="PS50850">
    <property type="entry name" value="MFS"/>
    <property type="match status" value="1"/>
</dbReference>
<evidence type="ECO:0000256" key="3">
    <source>
        <dbReference type="SAM" id="MobiDB-lite"/>
    </source>
</evidence>
<evidence type="ECO:0000256" key="1">
    <source>
        <dbReference type="ARBA" id="ARBA00004141"/>
    </source>
</evidence>
<feature type="transmembrane region" description="Helical" evidence="4">
    <location>
        <begin position="89"/>
        <end position="111"/>
    </location>
</feature>
<keyword evidence="4" id="KW-0812">Transmembrane</keyword>
<feature type="transmembrane region" description="Helical" evidence="4">
    <location>
        <begin position="207"/>
        <end position="227"/>
    </location>
</feature>
<gene>
    <name evidence="6" type="ORF">IFR04_005614</name>
</gene>
<dbReference type="Pfam" id="PF07690">
    <property type="entry name" value="MFS_1"/>
    <property type="match status" value="1"/>
</dbReference>
<protein>
    <recommendedName>
        <fullName evidence="5">Major facilitator superfamily (MFS) profile domain-containing protein</fullName>
    </recommendedName>
</protein>
<keyword evidence="7" id="KW-1185">Reference proteome</keyword>
<feature type="transmembrane region" description="Helical" evidence="4">
    <location>
        <begin position="142"/>
        <end position="164"/>
    </location>
</feature>
<feature type="transmembrane region" description="Helical" evidence="4">
    <location>
        <begin position="406"/>
        <end position="427"/>
    </location>
</feature>
<feature type="transmembrane region" description="Helical" evidence="4">
    <location>
        <begin position="344"/>
        <end position="368"/>
    </location>
</feature>
<feature type="transmembrane region" description="Helical" evidence="4">
    <location>
        <begin position="289"/>
        <end position="307"/>
    </location>
</feature>
<keyword evidence="4" id="KW-0472">Membrane</keyword>
<dbReference type="PANTHER" id="PTHR11360">
    <property type="entry name" value="MONOCARBOXYLATE TRANSPORTER"/>
    <property type="match status" value="1"/>
</dbReference>
<dbReference type="GO" id="GO:0022857">
    <property type="term" value="F:transmembrane transporter activity"/>
    <property type="evidence" value="ECO:0007669"/>
    <property type="project" value="InterPro"/>
</dbReference>
<dbReference type="InterPro" id="IPR036259">
    <property type="entry name" value="MFS_trans_sf"/>
</dbReference>
<dbReference type="GO" id="GO:0016020">
    <property type="term" value="C:membrane"/>
    <property type="evidence" value="ECO:0007669"/>
    <property type="project" value="UniProtKB-SubCell"/>
</dbReference>
<feature type="transmembrane region" description="Helical" evidence="4">
    <location>
        <begin position="118"/>
        <end position="136"/>
    </location>
</feature>
<dbReference type="PANTHER" id="PTHR11360:SF250">
    <property type="entry name" value="MFS-TYPE TRANSPORTER AFUA_1G00970"/>
    <property type="match status" value="1"/>
</dbReference>
<feature type="transmembrane region" description="Helical" evidence="4">
    <location>
        <begin position="49"/>
        <end position="69"/>
    </location>
</feature>
<dbReference type="OrthoDB" id="6499973at2759"/>
<evidence type="ECO:0000256" key="4">
    <source>
        <dbReference type="SAM" id="Phobius"/>
    </source>
</evidence>
<feature type="transmembrane region" description="Helical" evidence="4">
    <location>
        <begin position="375"/>
        <end position="394"/>
    </location>
</feature>
<feature type="transmembrane region" description="Helical" evidence="4">
    <location>
        <begin position="176"/>
        <end position="195"/>
    </location>
</feature>
<sequence length="439" mass="47311">MSSESHIQDPVFTDSDTSRDEEKTADLSDQQQKGEEPSEAQSEFNLRSILVLIGSFFAMFCSVGFVNAFGVFQEYYSGHLLSDKSASDISWLGSFNLFCMFGGTIVVGYMNDKHGPRILLASGSITIVFALFMTSLCKQYYQFFLAQGLLLGLGLSLVVLPAFAVIPRYFTKHRGLAMGLVVSGSSMGGVIWPITLRNLFTDVGFGWGVRICAFMMLPLLSLAVLAIRVPISASSPNGTHVKAKPDFSIVKSPILILLALGLFLVYLGLFSPFFYVTSWTIRLGLDADMGFYMVSIINAASLFGRVLPGLWADRVGPYNIMVISAGLSGLICMCWTEAKSIAGIVVLSLAYGFASGAVIGLQGACASLIAKPHQYGIVMGFTMGILSIAGLIGSPINGQILDRWDYLGLSLFSGLAMLLGMLVLILAKLKVNPNFFGKA</sequence>
<feature type="transmembrane region" description="Helical" evidence="4">
    <location>
        <begin position="248"/>
        <end position="269"/>
    </location>
</feature>
<feature type="compositionally biased region" description="Basic and acidic residues" evidence="3">
    <location>
        <begin position="16"/>
        <end position="36"/>
    </location>
</feature>
<name>A0A8H7TLS2_9HELO</name>
<organism evidence="6 7">
    <name type="scientific">Cadophora malorum</name>
    <dbReference type="NCBI Taxonomy" id="108018"/>
    <lineage>
        <taxon>Eukaryota</taxon>
        <taxon>Fungi</taxon>
        <taxon>Dikarya</taxon>
        <taxon>Ascomycota</taxon>
        <taxon>Pezizomycotina</taxon>
        <taxon>Leotiomycetes</taxon>
        <taxon>Helotiales</taxon>
        <taxon>Ploettnerulaceae</taxon>
        <taxon>Cadophora</taxon>
    </lineage>
</organism>
<dbReference type="InterPro" id="IPR020846">
    <property type="entry name" value="MFS_dom"/>
</dbReference>
<proteinExistence type="inferred from homology"/>
<dbReference type="Gene3D" id="1.20.1250.20">
    <property type="entry name" value="MFS general substrate transporter like domains"/>
    <property type="match status" value="1"/>
</dbReference>
<accession>A0A8H7TLS2</accession>
<feature type="region of interest" description="Disordered" evidence="3">
    <location>
        <begin position="1"/>
        <end position="40"/>
    </location>
</feature>
<feature type="domain" description="Major facilitator superfamily (MFS) profile" evidence="5">
    <location>
        <begin position="48"/>
        <end position="432"/>
    </location>
</feature>
<reference evidence="6" key="1">
    <citation type="submission" date="2021-02" db="EMBL/GenBank/DDBJ databases">
        <title>Genome sequence Cadophora malorum strain M34.</title>
        <authorList>
            <person name="Stefanovic E."/>
            <person name="Vu D."/>
            <person name="Scully C."/>
            <person name="Dijksterhuis J."/>
            <person name="Roader J."/>
            <person name="Houbraken J."/>
        </authorList>
    </citation>
    <scope>NUCLEOTIDE SEQUENCE</scope>
    <source>
        <strain evidence="6">M34</strain>
    </source>
</reference>
<evidence type="ECO:0000313" key="7">
    <source>
        <dbReference type="Proteomes" id="UP000664132"/>
    </source>
</evidence>
<evidence type="ECO:0000313" key="6">
    <source>
        <dbReference type="EMBL" id="KAG4421203.1"/>
    </source>
</evidence>
<dbReference type="EMBL" id="JAFJYH010000069">
    <property type="protein sequence ID" value="KAG4421203.1"/>
    <property type="molecule type" value="Genomic_DNA"/>
</dbReference>
<comment type="caution">
    <text evidence="6">The sequence shown here is derived from an EMBL/GenBank/DDBJ whole genome shotgun (WGS) entry which is preliminary data.</text>
</comment>
<dbReference type="SUPFAM" id="SSF103473">
    <property type="entry name" value="MFS general substrate transporter"/>
    <property type="match status" value="1"/>
</dbReference>
<comment type="subcellular location">
    <subcellularLocation>
        <location evidence="1">Membrane</location>
        <topology evidence="1">Multi-pass membrane protein</topology>
    </subcellularLocation>
</comment>
<dbReference type="Proteomes" id="UP000664132">
    <property type="component" value="Unassembled WGS sequence"/>
</dbReference>
<keyword evidence="4" id="KW-1133">Transmembrane helix</keyword>
<dbReference type="InterPro" id="IPR011701">
    <property type="entry name" value="MFS"/>
</dbReference>